<dbReference type="SUPFAM" id="SSF74788">
    <property type="entry name" value="Cullin repeat-like"/>
    <property type="match status" value="1"/>
</dbReference>
<feature type="compositionally biased region" description="Polar residues" evidence="1">
    <location>
        <begin position="139"/>
        <end position="163"/>
    </location>
</feature>
<dbReference type="GO" id="GO:0000145">
    <property type="term" value="C:exocyst"/>
    <property type="evidence" value="ECO:0007669"/>
    <property type="project" value="InterPro"/>
</dbReference>
<proteinExistence type="predicted"/>
<dbReference type="PANTHER" id="PTHR12542">
    <property type="entry name" value="EXOCYST COMPLEX PROTEIN EXO70"/>
    <property type="match status" value="1"/>
</dbReference>
<dbReference type="InterPro" id="IPR004140">
    <property type="entry name" value="Exo70"/>
</dbReference>
<accession>A0A6V7Q722</accession>
<dbReference type="Pfam" id="PF20669">
    <property type="entry name" value="Exo70_N"/>
    <property type="match status" value="1"/>
</dbReference>
<sequence length="221" mass="24921">MEMEALTQRAQLLRESLQKSQAIADGVVAILGSFDHRLSALDAAMRPPRSVRTHAIRTAHENIDRTLRAADVILAQFDRIREAERDILKGPNEDLQGFLDAVDRLKSYYEDENEFQKQLTSRSKPLEPDRLFDCLPSSLRPSSEADSGGNRSSSNHSEQQQKLENAVYTPPTLIDPRFVPLLSKLAQQLVQAGHQQQCLRIYREARSSALEMSLKNLGVEN</sequence>
<evidence type="ECO:0000313" key="2">
    <source>
        <dbReference type="EMBL" id="CAD1838656.1"/>
    </source>
</evidence>
<dbReference type="InterPro" id="IPR016159">
    <property type="entry name" value="Cullin_repeat-like_dom_sf"/>
</dbReference>
<dbReference type="AlphaFoldDB" id="A0A6V7Q722"/>
<dbReference type="Gene3D" id="1.20.1280.170">
    <property type="entry name" value="Exocyst complex component Exo70"/>
    <property type="match status" value="1"/>
</dbReference>
<dbReference type="PANTHER" id="PTHR12542:SF98">
    <property type="entry name" value="EXOCYST SUBUNIT EXO70 FAMILY PROTEIN"/>
    <property type="match status" value="1"/>
</dbReference>
<name>A0A6V7Q722_ANACO</name>
<protein>
    <submittedName>
        <fullName evidence="2">Uncharacterized protein</fullName>
    </submittedName>
</protein>
<reference evidence="2" key="1">
    <citation type="submission" date="2020-07" db="EMBL/GenBank/DDBJ databases">
        <authorList>
            <person name="Lin J."/>
        </authorList>
    </citation>
    <scope>NUCLEOTIDE SEQUENCE</scope>
</reference>
<evidence type="ECO:0000256" key="1">
    <source>
        <dbReference type="SAM" id="MobiDB-lite"/>
    </source>
</evidence>
<gene>
    <name evidence="2" type="ORF">CB5_LOCUS21867</name>
</gene>
<organism evidence="2">
    <name type="scientific">Ananas comosus var. bracteatus</name>
    <name type="common">red pineapple</name>
    <dbReference type="NCBI Taxonomy" id="296719"/>
    <lineage>
        <taxon>Eukaryota</taxon>
        <taxon>Viridiplantae</taxon>
        <taxon>Streptophyta</taxon>
        <taxon>Embryophyta</taxon>
        <taxon>Tracheophyta</taxon>
        <taxon>Spermatophyta</taxon>
        <taxon>Magnoliopsida</taxon>
        <taxon>Liliopsida</taxon>
        <taxon>Poales</taxon>
        <taxon>Bromeliaceae</taxon>
        <taxon>Bromelioideae</taxon>
        <taxon>Ananas</taxon>
    </lineage>
</organism>
<feature type="region of interest" description="Disordered" evidence="1">
    <location>
        <begin position="137"/>
        <end position="163"/>
    </location>
</feature>
<dbReference type="EMBL" id="LR862133">
    <property type="protein sequence ID" value="CAD1838656.1"/>
    <property type="molecule type" value="Genomic_DNA"/>
</dbReference>
<dbReference type="GO" id="GO:0006887">
    <property type="term" value="P:exocytosis"/>
    <property type="evidence" value="ECO:0007669"/>
    <property type="project" value="InterPro"/>
</dbReference>